<dbReference type="EMBL" id="BMOV01000007">
    <property type="protein sequence ID" value="GGO14384.1"/>
    <property type="molecule type" value="Genomic_DNA"/>
</dbReference>
<organism evidence="4 5">
    <name type="scientific">Iodidimonas muriae</name>
    <dbReference type="NCBI Taxonomy" id="261467"/>
    <lineage>
        <taxon>Bacteria</taxon>
        <taxon>Pseudomonadati</taxon>
        <taxon>Pseudomonadota</taxon>
        <taxon>Alphaproteobacteria</taxon>
        <taxon>Iodidimonadales</taxon>
        <taxon>Iodidimonadaceae</taxon>
        <taxon>Iodidimonas</taxon>
    </lineage>
</organism>
<evidence type="ECO:0000256" key="2">
    <source>
        <dbReference type="ARBA" id="ARBA00022840"/>
    </source>
</evidence>
<name>A0ABQ2LEZ4_9PROT</name>
<keyword evidence="5" id="KW-1185">Reference proteome</keyword>
<dbReference type="InterPro" id="IPR017746">
    <property type="entry name" value="Cellulose_synthase_operon_BcsQ"/>
</dbReference>
<evidence type="ECO:0000256" key="1">
    <source>
        <dbReference type="ARBA" id="ARBA00022741"/>
    </source>
</evidence>
<dbReference type="InterPro" id="IPR050625">
    <property type="entry name" value="ParA/MinD_ATPase"/>
</dbReference>
<dbReference type="Proteomes" id="UP000602381">
    <property type="component" value="Unassembled WGS sequence"/>
</dbReference>
<sequence>MASTAAMHDRANEEREVFGAYICDEETAALLAPLAEEHGWLPERIHKGGVANAVRSLSVMRSPEFLIVDLSESGDPRADIGALADVCEPGTLVLAIGVMNDVHLYRDLLASGIHDYLLKPVDFGDLRESVALALSAMVEPEIQTPKKETTKRMVTVIGARGGVGASGLSSGLAWILADEFDTHVGLLDLDLNFGTDAMTFDLEPGRGLSDALENPNRVDSLFIERAMLKVSDKLSILGSEAPLGDPMTPDPAALQNLQEELAENFDVVLVDLPRSIASSYPLTLANASDVVLVTDLSLAATRDTIRLLSLIKANAPTATVHLVANKVPPVIQQEVSQKDFEASIERAVDFLIPADPKSVVLAAKQGKPLPQALPSSKPVAQIRALAQRLAGDDAKPSKSSFWSKLVRKQS</sequence>
<dbReference type="SUPFAM" id="SSF52172">
    <property type="entry name" value="CheY-like"/>
    <property type="match status" value="1"/>
</dbReference>
<dbReference type="InterPro" id="IPR027417">
    <property type="entry name" value="P-loop_NTPase"/>
</dbReference>
<keyword evidence="2" id="KW-0067">ATP-binding</keyword>
<dbReference type="PANTHER" id="PTHR43384">
    <property type="entry name" value="SEPTUM SITE-DETERMINING PROTEIN MIND HOMOLOG, CHLOROPLASTIC-RELATED"/>
    <property type="match status" value="1"/>
</dbReference>
<evidence type="ECO:0000313" key="5">
    <source>
        <dbReference type="Proteomes" id="UP000602381"/>
    </source>
</evidence>
<dbReference type="InterPro" id="IPR011006">
    <property type="entry name" value="CheY-like_superfamily"/>
</dbReference>
<comment type="caution">
    <text evidence="4">The sequence shown here is derived from an EMBL/GenBank/DDBJ whole genome shotgun (WGS) entry which is preliminary data.</text>
</comment>
<dbReference type="Pfam" id="PF06564">
    <property type="entry name" value="CBP_BcsQ"/>
    <property type="match status" value="1"/>
</dbReference>
<gene>
    <name evidence="4" type="ORF">GCM10007972_21470</name>
</gene>
<keyword evidence="1" id="KW-0547">Nucleotide-binding</keyword>
<evidence type="ECO:0000256" key="3">
    <source>
        <dbReference type="SAM" id="MobiDB-lite"/>
    </source>
</evidence>
<dbReference type="PANTHER" id="PTHR43384:SF6">
    <property type="entry name" value="SEPTUM SITE-DETERMINING PROTEIN MIND HOMOLOG, CHLOROPLASTIC"/>
    <property type="match status" value="1"/>
</dbReference>
<proteinExistence type="predicted"/>
<feature type="region of interest" description="Disordered" evidence="3">
    <location>
        <begin position="390"/>
        <end position="410"/>
    </location>
</feature>
<reference evidence="5" key="1">
    <citation type="journal article" date="2019" name="Int. J. Syst. Evol. Microbiol.">
        <title>The Global Catalogue of Microorganisms (GCM) 10K type strain sequencing project: providing services to taxonomists for standard genome sequencing and annotation.</title>
        <authorList>
            <consortium name="The Broad Institute Genomics Platform"/>
            <consortium name="The Broad Institute Genome Sequencing Center for Infectious Disease"/>
            <person name="Wu L."/>
            <person name="Ma J."/>
        </authorList>
    </citation>
    <scope>NUCLEOTIDE SEQUENCE [LARGE SCALE GENOMIC DNA]</scope>
    <source>
        <strain evidence="5">JCM 17843</strain>
    </source>
</reference>
<accession>A0ABQ2LEZ4</accession>
<dbReference type="RefSeq" id="WP_188873905.1">
    <property type="nucleotide sequence ID" value="NZ_BMOV01000007.1"/>
</dbReference>
<protein>
    <submittedName>
        <fullName evidence="4">Fimbriae assembly protein</fullName>
    </submittedName>
</protein>
<evidence type="ECO:0000313" key="4">
    <source>
        <dbReference type="EMBL" id="GGO14384.1"/>
    </source>
</evidence>
<dbReference type="Gene3D" id="3.40.50.300">
    <property type="entry name" value="P-loop containing nucleotide triphosphate hydrolases"/>
    <property type="match status" value="1"/>
</dbReference>
<dbReference type="SUPFAM" id="SSF52540">
    <property type="entry name" value="P-loop containing nucleoside triphosphate hydrolases"/>
    <property type="match status" value="1"/>
</dbReference>
<dbReference type="Gene3D" id="3.40.50.2300">
    <property type="match status" value="1"/>
</dbReference>